<dbReference type="Proteomes" id="UP001166286">
    <property type="component" value="Unassembled WGS sequence"/>
</dbReference>
<name>A0AA39R1S9_9LECA</name>
<comment type="caution">
    <text evidence="2">The sequence shown here is derived from an EMBL/GenBank/DDBJ whole genome shotgun (WGS) entry which is preliminary data.</text>
</comment>
<sequence length="407" mass="43592">MLLKNFIVGAVFCAATNALPWNDGDDKENEKKSYKYVALFSVDGFHSSGVAKYSSLRPQSNIAALLATGYEYANAFTSAPSDSFPGTMNQYTGASPRTTGTRCQGKSGAEVALAANLDYNSTERFSGGINPDELPQKLVNGQCTLVYPHNRTRINTIFEVVHQADKHTAYADKHPAYDLVRGPSGEGLTVGYFPKIAAVANTVDATITCNSLHVTAFFNWISGTTPPNSEKTAGYTNDTKLTFTAPLLKAFDFVNNSLSKIVDALKAKNIYDQTLIIVASKHGQAPINPALYHKIDLALIIPATGVDVDWVTTNNIAPLFLTDQSTLAKALGVIYTTSTAKIAEYGGLSDDDRKVACFASAKGLKKLVINDTVSTKQIGPTVLKVLGLNPEDMQGAKAEGTKALKGF</sequence>
<dbReference type="EMBL" id="JAFEKC020000008">
    <property type="protein sequence ID" value="KAK0513337.1"/>
    <property type="molecule type" value="Genomic_DNA"/>
</dbReference>
<dbReference type="SUPFAM" id="SSF53649">
    <property type="entry name" value="Alkaline phosphatase-like"/>
    <property type="match status" value="1"/>
</dbReference>
<feature type="chain" id="PRO_5041417720" description="Type I phosphodiesterase/nucleotide pyrophosphatase" evidence="1">
    <location>
        <begin position="19"/>
        <end position="407"/>
    </location>
</feature>
<evidence type="ECO:0000256" key="1">
    <source>
        <dbReference type="SAM" id="SignalP"/>
    </source>
</evidence>
<keyword evidence="1" id="KW-0732">Signal</keyword>
<evidence type="ECO:0008006" key="4">
    <source>
        <dbReference type="Google" id="ProtNLM"/>
    </source>
</evidence>
<dbReference type="AlphaFoldDB" id="A0AA39R1S9"/>
<dbReference type="InterPro" id="IPR017850">
    <property type="entry name" value="Alkaline_phosphatase_core_sf"/>
</dbReference>
<keyword evidence="3" id="KW-1185">Reference proteome</keyword>
<dbReference type="Gene3D" id="3.40.720.10">
    <property type="entry name" value="Alkaline Phosphatase, subunit A"/>
    <property type="match status" value="2"/>
</dbReference>
<evidence type="ECO:0000313" key="3">
    <source>
        <dbReference type="Proteomes" id="UP001166286"/>
    </source>
</evidence>
<reference evidence="2" key="1">
    <citation type="submission" date="2023-03" db="EMBL/GenBank/DDBJ databases">
        <title>Complete genome of Cladonia borealis.</title>
        <authorList>
            <person name="Park H."/>
        </authorList>
    </citation>
    <scope>NUCLEOTIDE SEQUENCE</scope>
    <source>
        <strain evidence="2">ANT050790</strain>
    </source>
</reference>
<protein>
    <recommendedName>
        <fullName evidence="4">Type I phosphodiesterase/nucleotide pyrophosphatase</fullName>
    </recommendedName>
</protein>
<proteinExistence type="predicted"/>
<accession>A0AA39R1S9</accession>
<dbReference type="InterPro" id="IPR002591">
    <property type="entry name" value="Phosphodiest/P_Trfase"/>
</dbReference>
<evidence type="ECO:0000313" key="2">
    <source>
        <dbReference type="EMBL" id="KAK0513337.1"/>
    </source>
</evidence>
<feature type="signal peptide" evidence="1">
    <location>
        <begin position="1"/>
        <end position="18"/>
    </location>
</feature>
<organism evidence="2 3">
    <name type="scientific">Cladonia borealis</name>
    <dbReference type="NCBI Taxonomy" id="184061"/>
    <lineage>
        <taxon>Eukaryota</taxon>
        <taxon>Fungi</taxon>
        <taxon>Dikarya</taxon>
        <taxon>Ascomycota</taxon>
        <taxon>Pezizomycotina</taxon>
        <taxon>Lecanoromycetes</taxon>
        <taxon>OSLEUM clade</taxon>
        <taxon>Lecanoromycetidae</taxon>
        <taxon>Lecanorales</taxon>
        <taxon>Lecanorineae</taxon>
        <taxon>Cladoniaceae</taxon>
        <taxon>Cladonia</taxon>
    </lineage>
</organism>
<dbReference type="Pfam" id="PF01663">
    <property type="entry name" value="Phosphodiest"/>
    <property type="match status" value="2"/>
</dbReference>
<gene>
    <name evidence="2" type="ORF">JMJ35_004323</name>
</gene>